<evidence type="ECO:0000256" key="7">
    <source>
        <dbReference type="SAM" id="MobiDB-lite"/>
    </source>
</evidence>
<dbReference type="InterPro" id="IPR029055">
    <property type="entry name" value="Ntn_hydrolases_N"/>
</dbReference>
<dbReference type="Gene3D" id="1.10.439.10">
    <property type="entry name" value="Penicillin Amidohydrolase, domain 1"/>
    <property type="match status" value="1"/>
</dbReference>
<dbReference type="RefSeq" id="WP_044238186.1">
    <property type="nucleotide sequence ID" value="NZ_ASRX01000011.1"/>
</dbReference>
<dbReference type="AlphaFoldDB" id="A0A017TD65"/>
<dbReference type="GO" id="GO:0016811">
    <property type="term" value="F:hydrolase activity, acting on carbon-nitrogen (but not peptide) bonds, in linear amides"/>
    <property type="evidence" value="ECO:0007669"/>
    <property type="project" value="InterPro"/>
</dbReference>
<evidence type="ECO:0000313" key="9">
    <source>
        <dbReference type="EMBL" id="EYF07174.1"/>
    </source>
</evidence>
<comment type="cofactor">
    <cofactor evidence="6">
        <name>Ca(2+)</name>
        <dbReference type="ChEBI" id="CHEBI:29108"/>
    </cofactor>
    <text evidence="6">Binds 1 Ca(2+) ion per dimer.</text>
</comment>
<dbReference type="InterPro" id="IPR043146">
    <property type="entry name" value="Penicillin_amidase_N_B-knob"/>
</dbReference>
<feature type="compositionally biased region" description="Polar residues" evidence="7">
    <location>
        <begin position="32"/>
        <end position="41"/>
    </location>
</feature>
<gene>
    <name evidence="9" type="ORF">CAP_0653</name>
</gene>
<feature type="binding site" evidence="6">
    <location>
        <position position="386"/>
    </location>
    <ligand>
        <name>Ca(2+)</name>
        <dbReference type="ChEBI" id="CHEBI:29108"/>
    </ligand>
</feature>
<proteinExistence type="inferred from homology"/>
<dbReference type="Pfam" id="PF01804">
    <property type="entry name" value="Penicil_amidase"/>
    <property type="match status" value="1"/>
</dbReference>
<keyword evidence="6" id="KW-0479">Metal-binding</keyword>
<dbReference type="InterPro" id="IPR002692">
    <property type="entry name" value="S45"/>
</dbReference>
<keyword evidence="4" id="KW-0865">Zymogen</keyword>
<feature type="binding site" evidence="6">
    <location>
        <position position="389"/>
    </location>
    <ligand>
        <name>Ca(2+)</name>
        <dbReference type="ChEBI" id="CHEBI:29108"/>
    </ligand>
</feature>
<organism evidence="9 10">
    <name type="scientific">Chondromyces apiculatus DSM 436</name>
    <dbReference type="NCBI Taxonomy" id="1192034"/>
    <lineage>
        <taxon>Bacteria</taxon>
        <taxon>Pseudomonadati</taxon>
        <taxon>Myxococcota</taxon>
        <taxon>Polyangia</taxon>
        <taxon>Polyangiales</taxon>
        <taxon>Polyangiaceae</taxon>
        <taxon>Chondromyces</taxon>
    </lineage>
</organism>
<dbReference type="EMBL" id="ASRX01000011">
    <property type="protein sequence ID" value="EYF07174.1"/>
    <property type="molecule type" value="Genomic_DNA"/>
</dbReference>
<dbReference type="GO" id="GO:0046872">
    <property type="term" value="F:metal ion binding"/>
    <property type="evidence" value="ECO:0007669"/>
    <property type="project" value="UniProtKB-KW"/>
</dbReference>
<dbReference type="CDD" id="cd03747">
    <property type="entry name" value="Ntn_PGA_like"/>
    <property type="match status" value="1"/>
</dbReference>
<dbReference type="Gene3D" id="1.10.1400.10">
    <property type="match status" value="1"/>
</dbReference>
<name>A0A017TD65_9BACT</name>
<protein>
    <recommendedName>
        <fullName evidence="11">Penicillin acylase family protein</fullName>
    </recommendedName>
</protein>
<feature type="signal peptide" evidence="8">
    <location>
        <begin position="1"/>
        <end position="19"/>
    </location>
</feature>
<keyword evidence="2 8" id="KW-0732">Signal</keyword>
<dbReference type="MEROPS" id="S45.003"/>
<dbReference type="Gene3D" id="3.60.20.10">
    <property type="entry name" value="Glutamine Phosphoribosylpyrophosphate, subunit 1, domain 1"/>
    <property type="match status" value="1"/>
</dbReference>
<keyword evidence="3" id="KW-0378">Hydrolase</keyword>
<feature type="chain" id="PRO_5001500211" description="Penicillin acylase family protein" evidence="8">
    <location>
        <begin position="20"/>
        <end position="942"/>
    </location>
</feature>
<keyword evidence="10" id="KW-1185">Reference proteome</keyword>
<dbReference type="PANTHER" id="PTHR34218:SF3">
    <property type="entry name" value="ACYL-HOMOSERINE LACTONE ACYLASE PVDQ"/>
    <property type="match status" value="1"/>
</dbReference>
<evidence type="ECO:0000256" key="4">
    <source>
        <dbReference type="ARBA" id="ARBA00023145"/>
    </source>
</evidence>
<evidence type="ECO:0000256" key="5">
    <source>
        <dbReference type="PIRSR" id="PIRSR001227-1"/>
    </source>
</evidence>
<evidence type="ECO:0000256" key="8">
    <source>
        <dbReference type="SAM" id="SignalP"/>
    </source>
</evidence>
<sequence>MRRVPLLASLGLIALGLLAAPGCDGDDDPGPSASTTNQTDTNTEEGDMSLPGLEAQVDVTVDDRGMPHIYGASLHDVAMVEGYLMARDRFPMMEFVRRNVTGRLAEFLGTLSPDALEADIAARVIGYQRVANRIYDGMEPTEPTRVALDAFAAGVNVYIQELRDGTTKLPRGAGLLDLFLLPNKEAFTDWTPQDSLAIGRYLSSSLSYEGDTDIAITAAAAAAAAAYPAGDPREGIFRDFWSMDPARDVFTRDGFPNVGTDGGTSAKPSPPPGPSPAPQPVSLGALQRSLGFANAAKRHLERFGDETRGSNNWIVSGAKTASGFPIIANDPHLSLPSPPLFWYAHLNTTRAGGDLNVQGLSLVGVPGVIIGYNDHVAWGVTTAGHDVTDVYSETITPGAGDDPDTVLFNGNQVPIQIITETIKVSGEDDVVLHLENVPHHGVIVPQIVDGKVVPRTEDTALSVRWTGDEPSYEVRAFFGLNVAKDLDDAKAAIDHFEVGAQSFVITTTQGEIFWSTQARVPVRPAEAMTYDPETQTGVAPFMVLPGDGSAEWTGDLDDSHLPHDLNPARGFIATANNDLVGATLDGNPFNDPYYVGWDYDIGHRVARITERLDQLTTAGGVTPEDMMSIQADHQSPLGRHLTPALIASLERVAEERATPGTHADLADLVAATPAADLDLLDDVVARLGAWSFETATGVDIGDGAPGAAEVNDAIATSLFNATITQLAQLAFGDESTAIGSRPGSGAIAKTLQWALLTPERLVTYDGVSDTVLWDDVSTAGVTETRHERIARAALQGIATLRGTLGDDASQWTWGKLHTVRLTSLVPDISGTSAVDVPPADDPAFPGGFPRPGDNFGVDASNFGMWTNGNFTFGSGPVQRMVVEMTPDGPRAWNAIPGGQAFDPESPHHADEVEHWRRNNAPPLYFTDDDVDAHMESRATFTP</sequence>
<dbReference type="GO" id="GO:0017000">
    <property type="term" value="P:antibiotic biosynthetic process"/>
    <property type="evidence" value="ECO:0007669"/>
    <property type="project" value="InterPro"/>
</dbReference>
<dbReference type="SUPFAM" id="SSF56235">
    <property type="entry name" value="N-terminal nucleophile aminohydrolases (Ntn hydrolases)"/>
    <property type="match status" value="1"/>
</dbReference>
<feature type="active site" description="Nucleophile" evidence="5">
    <location>
        <position position="310"/>
    </location>
</feature>
<evidence type="ECO:0008006" key="11">
    <source>
        <dbReference type="Google" id="ProtNLM"/>
    </source>
</evidence>
<dbReference type="Gene3D" id="2.30.120.10">
    <property type="match status" value="1"/>
</dbReference>
<reference evidence="9 10" key="1">
    <citation type="submission" date="2013-05" db="EMBL/GenBank/DDBJ databases">
        <title>Genome assembly of Chondromyces apiculatus DSM 436.</title>
        <authorList>
            <person name="Sharma G."/>
            <person name="Khatri I."/>
            <person name="Kaur C."/>
            <person name="Mayilraj S."/>
            <person name="Subramanian S."/>
        </authorList>
    </citation>
    <scope>NUCLEOTIDE SEQUENCE [LARGE SCALE GENOMIC DNA]</scope>
    <source>
        <strain evidence="9 10">DSM 436</strain>
    </source>
</reference>
<dbReference type="PANTHER" id="PTHR34218">
    <property type="entry name" value="PEPTIDASE S45 PENICILLIN AMIDASE"/>
    <property type="match status" value="1"/>
</dbReference>
<dbReference type="STRING" id="1192034.CAP_0653"/>
<evidence type="ECO:0000256" key="3">
    <source>
        <dbReference type="ARBA" id="ARBA00022801"/>
    </source>
</evidence>
<dbReference type="OrthoDB" id="9760084at2"/>
<evidence type="ECO:0000256" key="6">
    <source>
        <dbReference type="PIRSR" id="PIRSR001227-2"/>
    </source>
</evidence>
<evidence type="ECO:0000256" key="1">
    <source>
        <dbReference type="ARBA" id="ARBA00006586"/>
    </source>
</evidence>
<dbReference type="InterPro" id="IPR014395">
    <property type="entry name" value="Pen/GL7ACA/AHL_acylase"/>
</dbReference>
<dbReference type="Proteomes" id="UP000019678">
    <property type="component" value="Unassembled WGS sequence"/>
</dbReference>
<evidence type="ECO:0000256" key="2">
    <source>
        <dbReference type="ARBA" id="ARBA00022729"/>
    </source>
</evidence>
<comment type="similarity">
    <text evidence="1">Belongs to the peptidase S45 family.</text>
</comment>
<feature type="region of interest" description="Disordered" evidence="7">
    <location>
        <begin position="252"/>
        <end position="282"/>
    </location>
</feature>
<keyword evidence="6" id="KW-0106">Calcium</keyword>
<dbReference type="InterPro" id="IPR043147">
    <property type="entry name" value="Penicillin_amidase_A-knob"/>
</dbReference>
<dbReference type="PIRSF" id="PIRSF001227">
    <property type="entry name" value="Pen_acylase"/>
    <property type="match status" value="1"/>
</dbReference>
<comment type="caution">
    <text evidence="9">The sequence shown here is derived from an EMBL/GenBank/DDBJ whole genome shotgun (WGS) entry which is preliminary data.</text>
</comment>
<dbReference type="eggNOG" id="COG2366">
    <property type="taxonomic scope" value="Bacteria"/>
</dbReference>
<evidence type="ECO:0000313" key="10">
    <source>
        <dbReference type="Proteomes" id="UP000019678"/>
    </source>
</evidence>
<accession>A0A017TD65</accession>
<dbReference type="InterPro" id="IPR023343">
    <property type="entry name" value="Penicillin_amidase_dom1"/>
</dbReference>
<feature type="compositionally biased region" description="Pro residues" evidence="7">
    <location>
        <begin position="268"/>
        <end position="279"/>
    </location>
</feature>
<feature type="region of interest" description="Disordered" evidence="7">
    <location>
        <begin position="24"/>
        <end position="49"/>
    </location>
</feature>